<dbReference type="SUPFAM" id="SSF52540">
    <property type="entry name" value="P-loop containing nucleoside triphosphate hydrolases"/>
    <property type="match status" value="1"/>
</dbReference>
<dbReference type="EMBL" id="FQXP01000003">
    <property type="protein sequence ID" value="SHH49374.1"/>
    <property type="molecule type" value="Genomic_DNA"/>
</dbReference>
<dbReference type="InterPro" id="IPR027417">
    <property type="entry name" value="P-loop_NTPase"/>
</dbReference>
<dbReference type="Gene3D" id="3.40.50.300">
    <property type="entry name" value="P-loop containing nucleotide triphosphate hydrolases"/>
    <property type="match status" value="1"/>
</dbReference>
<evidence type="ECO:0000313" key="3">
    <source>
        <dbReference type="Proteomes" id="UP000184526"/>
    </source>
</evidence>
<keyword evidence="3" id="KW-1185">Reference proteome</keyword>
<name>A0A1M5TF91_9CLOT</name>
<evidence type="ECO:0000259" key="1">
    <source>
        <dbReference type="Pfam" id="PF07728"/>
    </source>
</evidence>
<dbReference type="OrthoDB" id="9781481at2"/>
<sequence>MREYNRTELTKLKGCNDCILVGKLAVECQYPIGVMSNSSDKNVFFNIKPICDEPMPVVEFLNNEVDNEEKNNNYLGIDIYQWEIMDDNYYDLEPQEKMKFIEEKLGNKIILFTPAINVKNYNMEKKLYKNLRIVSVEEDGAFSDLDYYESYVTINNFNSVFEEQILSKKPINICDYSLYMPNLKYLLCGEYLYYGFSAWKQDRRSSMLIHVGESSIKKVKIEDLVTFKNNSILAKGDHSFIKRGLIENLILSGEPETVIKSIANSKEISQGTAIKREEIFHYDILKDCDSEIEFLQELKRYTIAEGLCYDFSDLVNFHISLKTNPLTILAGMAGMGKTQLALSYARAFGLNKEDRVLIVPISPSYTEPSDILGYLNNSNGSYIPSETGVVEFLVQANKNKDKMYMIIFDEMNLSQIEHWFAPFISLLELNERDRNLRLYSSKSQCNNKEDYPSSVLIGNNILFVGTVNMDETTKEFSDRLLDRANIITPRKKSFLQYKKEQQEVKTLTHNNEEYGFYDSYMEWVDDCNGLEAFNEESLRFLDELHELIQSYDEQRGISFRTVESIGKYLKNIPFDANYVPLISMNDAFDIQIKQRVLTKIRGTREQFGDLIGQCEPMQRIPENSQLYELFNSEIASNISSFKITKKEICRKARELSLYGYTN</sequence>
<dbReference type="AlphaFoldDB" id="A0A1M5TF91"/>
<dbReference type="Pfam" id="PF07728">
    <property type="entry name" value="AAA_5"/>
    <property type="match status" value="1"/>
</dbReference>
<dbReference type="GO" id="GO:0005524">
    <property type="term" value="F:ATP binding"/>
    <property type="evidence" value="ECO:0007669"/>
    <property type="project" value="InterPro"/>
</dbReference>
<dbReference type="Proteomes" id="UP000184526">
    <property type="component" value="Unassembled WGS sequence"/>
</dbReference>
<feature type="domain" description="ATPase dynein-related AAA" evidence="1">
    <location>
        <begin position="328"/>
        <end position="483"/>
    </location>
</feature>
<organism evidence="2 3">
    <name type="scientific">Clostridium collagenovorans DSM 3089</name>
    <dbReference type="NCBI Taxonomy" id="1121306"/>
    <lineage>
        <taxon>Bacteria</taxon>
        <taxon>Bacillati</taxon>
        <taxon>Bacillota</taxon>
        <taxon>Clostridia</taxon>
        <taxon>Eubacteriales</taxon>
        <taxon>Clostridiaceae</taxon>
        <taxon>Clostridium</taxon>
    </lineage>
</organism>
<accession>A0A1M5TF91</accession>
<dbReference type="RefSeq" id="WP_072829816.1">
    <property type="nucleotide sequence ID" value="NZ_FQXP01000003.1"/>
</dbReference>
<dbReference type="InterPro" id="IPR011704">
    <property type="entry name" value="ATPase_dyneun-rel_AAA"/>
</dbReference>
<evidence type="ECO:0000313" key="2">
    <source>
        <dbReference type="EMBL" id="SHH49374.1"/>
    </source>
</evidence>
<protein>
    <submittedName>
        <fullName evidence="2">AAA domain (Dynein-related subfamily)</fullName>
    </submittedName>
</protein>
<gene>
    <name evidence="2" type="ORF">SAMN02745196_00557</name>
</gene>
<dbReference type="STRING" id="1121306.SAMN02745196_00557"/>
<proteinExistence type="predicted"/>
<dbReference type="GO" id="GO:0016887">
    <property type="term" value="F:ATP hydrolysis activity"/>
    <property type="evidence" value="ECO:0007669"/>
    <property type="project" value="InterPro"/>
</dbReference>
<reference evidence="2 3" key="1">
    <citation type="submission" date="2016-11" db="EMBL/GenBank/DDBJ databases">
        <authorList>
            <person name="Jaros S."/>
            <person name="Januszkiewicz K."/>
            <person name="Wedrychowicz H."/>
        </authorList>
    </citation>
    <scope>NUCLEOTIDE SEQUENCE [LARGE SCALE GENOMIC DNA]</scope>
    <source>
        <strain evidence="2 3">DSM 3089</strain>
    </source>
</reference>